<dbReference type="PANTHER" id="PTHR41523">
    <property type="entry name" value="TWO-COMPONENT SYSTEM SENSOR PROTEIN"/>
    <property type="match status" value="1"/>
</dbReference>
<evidence type="ECO:0000313" key="10">
    <source>
        <dbReference type="EMBL" id="EHQ01466.1"/>
    </source>
</evidence>
<evidence type="ECO:0000256" key="1">
    <source>
        <dbReference type="ARBA" id="ARBA00000085"/>
    </source>
</evidence>
<feature type="domain" description="Histidine kinase/HSP90-like ATPase" evidence="9">
    <location>
        <begin position="616"/>
        <end position="713"/>
    </location>
</feature>
<keyword evidence="4" id="KW-0808">Transferase</keyword>
<evidence type="ECO:0000256" key="5">
    <source>
        <dbReference type="ARBA" id="ARBA00022741"/>
    </source>
</evidence>
<dbReference type="HOGENOM" id="CLU_022307_0_0_10"/>
<dbReference type="InterPro" id="IPR003594">
    <property type="entry name" value="HATPase_dom"/>
</dbReference>
<dbReference type="SUPFAM" id="SSF55874">
    <property type="entry name" value="ATPase domain of HSP90 chaperone/DNA topoisomerase II/histidine kinase"/>
    <property type="match status" value="1"/>
</dbReference>
<feature type="transmembrane region" description="Helical" evidence="8">
    <location>
        <begin position="472"/>
        <end position="491"/>
    </location>
</feature>
<evidence type="ECO:0000256" key="4">
    <source>
        <dbReference type="ARBA" id="ARBA00022679"/>
    </source>
</evidence>
<dbReference type="GO" id="GO:0005524">
    <property type="term" value="F:ATP binding"/>
    <property type="evidence" value="ECO:0007669"/>
    <property type="project" value="UniProtKB-KW"/>
</dbReference>
<proteinExistence type="predicted"/>
<evidence type="ECO:0000259" key="9">
    <source>
        <dbReference type="SMART" id="SM00387"/>
    </source>
</evidence>
<dbReference type="InterPro" id="IPR011990">
    <property type="entry name" value="TPR-like_helical_dom_sf"/>
</dbReference>
<keyword evidence="8" id="KW-1133">Transmembrane helix</keyword>
<dbReference type="InterPro" id="IPR019734">
    <property type="entry name" value="TPR_rpt"/>
</dbReference>
<protein>
    <recommendedName>
        <fullName evidence="2">histidine kinase</fullName>
        <ecNumber evidence="2">2.7.13.3</ecNumber>
    </recommendedName>
</protein>
<dbReference type="Gene3D" id="1.25.40.10">
    <property type="entry name" value="Tetratricopeptide repeat domain"/>
    <property type="match status" value="2"/>
</dbReference>
<dbReference type="STRING" id="865937.Gilli_0764"/>
<evidence type="ECO:0000256" key="8">
    <source>
        <dbReference type="SAM" id="Phobius"/>
    </source>
</evidence>
<dbReference type="SMART" id="SM00387">
    <property type="entry name" value="HATPase_c"/>
    <property type="match status" value="1"/>
</dbReference>
<reference evidence="11" key="1">
    <citation type="journal article" date="2012" name="Stand. Genomic Sci.">
        <title>Genome sequence of the Antarctic rhodopsins-containing flavobacterium Gillisia limnaea type strain (R-8282(T)).</title>
        <authorList>
            <person name="Riedel T."/>
            <person name="Held B."/>
            <person name="Nolan M."/>
            <person name="Lucas S."/>
            <person name="Lapidus A."/>
            <person name="Tice H."/>
            <person name="Del Rio T.G."/>
            <person name="Cheng J.F."/>
            <person name="Han C."/>
            <person name="Tapia R."/>
            <person name="Goodwin L.A."/>
            <person name="Pitluck S."/>
            <person name="Liolios K."/>
            <person name="Mavromatis K."/>
            <person name="Pagani I."/>
            <person name="Ivanova N."/>
            <person name="Mikhailova N."/>
            <person name="Pati A."/>
            <person name="Chen A."/>
            <person name="Palaniappan K."/>
            <person name="Land M."/>
            <person name="Rohde M."/>
            <person name="Tindall B.J."/>
            <person name="Detter J.C."/>
            <person name="Goker M."/>
            <person name="Bristow J."/>
            <person name="Eisen J.A."/>
            <person name="Markowitz V."/>
            <person name="Hugenholtz P."/>
            <person name="Kyrpides N.C."/>
            <person name="Klenk H.P."/>
            <person name="Woyke T."/>
        </authorList>
    </citation>
    <scope>NUCLEOTIDE SEQUENCE [LARGE SCALE GENOMIC DNA]</scope>
    <source>
        <strain evidence="11">DSM 15749 / LMG 21470 / R-8282</strain>
    </source>
</reference>
<dbReference type="EC" id="2.7.13.3" evidence="2"/>
<evidence type="ECO:0000256" key="7">
    <source>
        <dbReference type="ARBA" id="ARBA00022840"/>
    </source>
</evidence>
<dbReference type="OrthoDB" id="9767435at2"/>
<keyword evidence="7" id="KW-0067">ATP-binding</keyword>
<comment type="catalytic activity">
    <reaction evidence="1">
        <text>ATP + protein L-histidine = ADP + protein N-phospho-L-histidine.</text>
        <dbReference type="EC" id="2.7.13.3"/>
    </reaction>
</comment>
<dbReference type="Pfam" id="PF02518">
    <property type="entry name" value="HATPase_c"/>
    <property type="match status" value="1"/>
</dbReference>
<evidence type="ECO:0000256" key="2">
    <source>
        <dbReference type="ARBA" id="ARBA00012438"/>
    </source>
</evidence>
<dbReference type="RefSeq" id="WP_006987788.1">
    <property type="nucleotide sequence ID" value="NZ_JH594606.1"/>
</dbReference>
<keyword evidence="11" id="KW-1185">Reference proteome</keyword>
<dbReference type="EMBL" id="JH594606">
    <property type="protein sequence ID" value="EHQ01466.1"/>
    <property type="molecule type" value="Genomic_DNA"/>
</dbReference>
<dbReference type="AlphaFoldDB" id="H2BSE3"/>
<keyword evidence="6 10" id="KW-0418">Kinase</keyword>
<dbReference type="InterPro" id="IPR036890">
    <property type="entry name" value="HATPase_C_sf"/>
</dbReference>
<dbReference type="Pfam" id="PF07568">
    <property type="entry name" value="HisKA_2"/>
    <property type="match status" value="1"/>
</dbReference>
<evidence type="ECO:0000256" key="6">
    <source>
        <dbReference type="ARBA" id="ARBA00022777"/>
    </source>
</evidence>
<name>H2BSE3_GILLR</name>
<dbReference type="SUPFAM" id="SSF48452">
    <property type="entry name" value="TPR-like"/>
    <property type="match status" value="2"/>
</dbReference>
<keyword evidence="5" id="KW-0547">Nucleotide-binding</keyword>
<dbReference type="Gene3D" id="3.30.565.10">
    <property type="entry name" value="Histidine kinase-like ATPase, C-terminal domain"/>
    <property type="match status" value="1"/>
</dbReference>
<evidence type="ECO:0000256" key="3">
    <source>
        <dbReference type="ARBA" id="ARBA00022553"/>
    </source>
</evidence>
<dbReference type="eggNOG" id="COG0457">
    <property type="taxonomic scope" value="Bacteria"/>
</dbReference>
<dbReference type="SMART" id="SM00028">
    <property type="entry name" value="TPR"/>
    <property type="match status" value="5"/>
</dbReference>
<keyword evidence="3" id="KW-0597">Phosphoprotein</keyword>
<dbReference type="PANTHER" id="PTHR41523:SF8">
    <property type="entry name" value="ETHYLENE RESPONSE SENSOR PROTEIN"/>
    <property type="match status" value="1"/>
</dbReference>
<dbReference type="GO" id="GO:0004673">
    <property type="term" value="F:protein histidine kinase activity"/>
    <property type="evidence" value="ECO:0007669"/>
    <property type="project" value="UniProtKB-EC"/>
</dbReference>
<evidence type="ECO:0000313" key="11">
    <source>
        <dbReference type="Proteomes" id="UP000003844"/>
    </source>
</evidence>
<dbReference type="Gene3D" id="3.30.450.20">
    <property type="entry name" value="PAS domain"/>
    <property type="match status" value="1"/>
</dbReference>
<dbReference type="InterPro" id="IPR011495">
    <property type="entry name" value="Sig_transdc_His_kin_sub2_dim/P"/>
</dbReference>
<dbReference type="Pfam" id="PF13424">
    <property type="entry name" value="TPR_12"/>
    <property type="match status" value="1"/>
</dbReference>
<sequence length="715" mass="81183">MKEPVNILPPPELREFFTGYGILEIPNGVENPCTSKPIDLNGTNIPSLNIGNIIIAKKEGKDHYKHSFMATEQVSQTEYFRNVGQIRILLIIFHLLFMFFHTHSGFSQDSNVKDLNSIFEWLDIHEKIPADSTQLGVNSHKAVLLSKKLNNQNALAKSYLHLAYYHKEYSKLDSSLVYTLQAKDIYSALKNDLDLAKSYLALKVVYTLQTEYGQATEQAYKALEIFQKLNNQKGIAQSYTHICGLLYYENEYRTGIDFCNKAIEILENLDSKEDLALSYHNKAFNQLFSGDDLKDALANINTAINLYNSIGENGIPLMASINWRGNIYKYMGEYKAAIADYQANFDRSREMGLQRYLIPSLGNIGHVLLMQGKYEEALPYNLEAIDIMIKTGRIRNLWENYMHVSSIYESMGDYKNALIYNRLYASAFTELKERAIQSLDGEIQAKYETGQKNATIIFQNEKIAQQRITQTLYIILVGLLAFILFGLFYYYNKRQKRNKELLALNNQLDIKNKQNELLLKEIHHRVKNNLELVKSLISLQSAQLEDSATKDVMIASQNRVQSMAIIHQKLYQGENPGSIEMKDYFLNLGEGILDTFNAEDKVKIECVMDSLELDVDTAVPIGLIVNELLTNALKYAFPEDRDGTIQISLFQSTPETLSLTVADNGVGKIIGLSPRGTGFGSKLIDLLTQQLNGSMMENTENGTLVEFQFKIKNAA</sequence>
<keyword evidence="8" id="KW-0812">Transmembrane</keyword>
<gene>
    <name evidence="10" type="ORF">Gilli_0764</name>
</gene>
<dbReference type="Proteomes" id="UP000003844">
    <property type="component" value="Unassembled WGS sequence"/>
</dbReference>
<accession>H2BSE3</accession>
<keyword evidence="8" id="KW-0472">Membrane</keyword>
<dbReference type="eggNOG" id="COG3920">
    <property type="taxonomic scope" value="Bacteria"/>
</dbReference>
<organism evidence="10 11">
    <name type="scientific">Gillisia limnaea (strain DSM 15749 / LMG 21470 / R-8282)</name>
    <dbReference type="NCBI Taxonomy" id="865937"/>
    <lineage>
        <taxon>Bacteria</taxon>
        <taxon>Pseudomonadati</taxon>
        <taxon>Bacteroidota</taxon>
        <taxon>Flavobacteriia</taxon>
        <taxon>Flavobacteriales</taxon>
        <taxon>Flavobacteriaceae</taxon>
        <taxon>Gillisia</taxon>
    </lineage>
</organism>